<dbReference type="PANTHER" id="PTHR33054:SF9">
    <property type="entry name" value="CCHC-TYPE DOMAIN-CONTAINING PROTEIN"/>
    <property type="match status" value="1"/>
</dbReference>
<evidence type="ECO:0000259" key="1">
    <source>
        <dbReference type="Pfam" id="PF24925"/>
    </source>
</evidence>
<sequence>MDMATAAYKLRELREQVVFSMLVAGFTGQLKNWWDNSLTPETQLEILNHKTIRYTEGGMEVEVNDCCDYLLIVIGMYFVGNPQEEFSSQKIILTNLRCPTLSDYRWYKDTFLTYVLRRPDCNEGFWKEKFIFGLPILFSQRIFRKLKEVIGSEVIPYQTLTYGQLFAFVKEQGLALCEELKIQSK</sequence>
<reference evidence="2" key="1">
    <citation type="submission" date="2024-03" db="EMBL/GenBank/DDBJ databases">
        <title>WGS assembly of Saponaria officinalis var. Norfolk2.</title>
        <authorList>
            <person name="Jenkins J."/>
            <person name="Shu S."/>
            <person name="Grimwood J."/>
            <person name="Barry K."/>
            <person name="Goodstein D."/>
            <person name="Schmutz J."/>
            <person name="Leebens-Mack J."/>
            <person name="Osbourn A."/>
        </authorList>
    </citation>
    <scope>NUCLEOTIDE SEQUENCE [LARGE SCALE GENOMIC DNA]</scope>
    <source>
        <strain evidence="2">JIC</strain>
    </source>
</reference>
<accession>A0AAW1H3H1</accession>
<keyword evidence="3" id="KW-1185">Reference proteome</keyword>
<dbReference type="InterPro" id="IPR056648">
    <property type="entry name" value="DUF7746"/>
</dbReference>
<dbReference type="EMBL" id="JBDFQZ010000013">
    <property type="protein sequence ID" value="KAK9668628.1"/>
    <property type="molecule type" value="Genomic_DNA"/>
</dbReference>
<organism evidence="2 3">
    <name type="scientific">Saponaria officinalis</name>
    <name type="common">Common soapwort</name>
    <name type="synonym">Lychnis saponaria</name>
    <dbReference type="NCBI Taxonomy" id="3572"/>
    <lineage>
        <taxon>Eukaryota</taxon>
        <taxon>Viridiplantae</taxon>
        <taxon>Streptophyta</taxon>
        <taxon>Embryophyta</taxon>
        <taxon>Tracheophyta</taxon>
        <taxon>Spermatophyta</taxon>
        <taxon>Magnoliopsida</taxon>
        <taxon>eudicotyledons</taxon>
        <taxon>Gunneridae</taxon>
        <taxon>Pentapetalae</taxon>
        <taxon>Caryophyllales</taxon>
        <taxon>Caryophyllaceae</taxon>
        <taxon>Caryophylleae</taxon>
        <taxon>Saponaria</taxon>
    </lineage>
</organism>
<name>A0AAW1H3H1_SAPOF</name>
<dbReference type="Proteomes" id="UP001443914">
    <property type="component" value="Unassembled WGS sequence"/>
</dbReference>
<dbReference type="AlphaFoldDB" id="A0AAW1H3H1"/>
<protein>
    <recommendedName>
        <fullName evidence="1">DUF7746 domain-containing protein</fullName>
    </recommendedName>
</protein>
<proteinExistence type="predicted"/>
<dbReference type="PANTHER" id="PTHR33054">
    <property type="entry name" value="CCHC-TYPE DOMAIN-CONTAINING PROTEIN"/>
    <property type="match status" value="1"/>
</dbReference>
<dbReference type="Pfam" id="PF22909">
    <property type="entry name" value="Caulimovir_coat_dom"/>
    <property type="match status" value="1"/>
</dbReference>
<dbReference type="Pfam" id="PF24925">
    <property type="entry name" value="DUF7746"/>
    <property type="match status" value="1"/>
</dbReference>
<evidence type="ECO:0000313" key="3">
    <source>
        <dbReference type="Proteomes" id="UP001443914"/>
    </source>
</evidence>
<gene>
    <name evidence="2" type="ORF">RND81_13G073000</name>
</gene>
<comment type="caution">
    <text evidence="2">The sequence shown here is derived from an EMBL/GenBank/DDBJ whole genome shotgun (WGS) entry which is preliminary data.</text>
</comment>
<evidence type="ECO:0000313" key="2">
    <source>
        <dbReference type="EMBL" id="KAK9668628.1"/>
    </source>
</evidence>
<feature type="domain" description="DUF7746" evidence="1">
    <location>
        <begin position="1"/>
        <end position="54"/>
    </location>
</feature>